<dbReference type="EMBL" id="CM008051">
    <property type="protein sequence ID" value="PAN36472.1"/>
    <property type="molecule type" value="Genomic_DNA"/>
</dbReference>
<sequence length="90" mass="10043">MLWLLCFGMGSSVPRALVHEVGVAPWWMQMSTGGAAMVRWAPEPQVQRHGVLSALSPLLHGMQQKIKVKGCKLACHHEDMSSEQHKKQKI</sequence>
<keyword evidence="1" id="KW-0732">Signal</keyword>
<name>A0A2S3I4H9_9POAL</name>
<dbReference type="Proteomes" id="UP000243499">
    <property type="component" value="Chromosome 6"/>
</dbReference>
<accession>A0A2S3I4H9</accession>
<evidence type="ECO:0000313" key="2">
    <source>
        <dbReference type="EMBL" id="PAN36472.1"/>
    </source>
</evidence>
<evidence type="ECO:0000256" key="1">
    <source>
        <dbReference type="SAM" id="SignalP"/>
    </source>
</evidence>
<proteinExistence type="predicted"/>
<feature type="chain" id="PRO_5015778212" description="Secreted protein" evidence="1">
    <location>
        <begin position="19"/>
        <end position="90"/>
    </location>
</feature>
<dbReference type="AlphaFoldDB" id="A0A2S3I4H9"/>
<reference evidence="2" key="1">
    <citation type="submission" date="2018-04" db="EMBL/GenBank/DDBJ databases">
        <title>WGS assembly of Panicum hallii.</title>
        <authorList>
            <person name="Lovell J."/>
            <person name="Jenkins J."/>
            <person name="Lowry D."/>
            <person name="Mamidi S."/>
            <person name="Sreedasyam A."/>
            <person name="Weng X."/>
            <person name="Barry K."/>
            <person name="Bonette J."/>
            <person name="Campitelli B."/>
            <person name="Daum C."/>
            <person name="Gordon S."/>
            <person name="Gould B."/>
            <person name="Lipzen A."/>
            <person name="Macqueen A."/>
            <person name="Palacio-Mejia J."/>
            <person name="Plott C."/>
            <person name="Shakirov E."/>
            <person name="Shu S."/>
            <person name="Yoshinaga Y."/>
            <person name="Zane M."/>
            <person name="Rokhsar D."/>
            <person name="Grimwood J."/>
            <person name="Schmutz J."/>
            <person name="Juenger T."/>
        </authorList>
    </citation>
    <scope>NUCLEOTIDE SEQUENCE [LARGE SCALE GENOMIC DNA]</scope>
    <source>
        <strain evidence="2">FIL2</strain>
    </source>
</reference>
<feature type="signal peptide" evidence="1">
    <location>
        <begin position="1"/>
        <end position="18"/>
    </location>
</feature>
<organism evidence="2">
    <name type="scientific">Panicum hallii</name>
    <dbReference type="NCBI Taxonomy" id="206008"/>
    <lineage>
        <taxon>Eukaryota</taxon>
        <taxon>Viridiplantae</taxon>
        <taxon>Streptophyta</taxon>
        <taxon>Embryophyta</taxon>
        <taxon>Tracheophyta</taxon>
        <taxon>Spermatophyta</taxon>
        <taxon>Magnoliopsida</taxon>
        <taxon>Liliopsida</taxon>
        <taxon>Poales</taxon>
        <taxon>Poaceae</taxon>
        <taxon>PACMAD clade</taxon>
        <taxon>Panicoideae</taxon>
        <taxon>Panicodae</taxon>
        <taxon>Paniceae</taxon>
        <taxon>Panicinae</taxon>
        <taxon>Panicum</taxon>
        <taxon>Panicum sect. Panicum</taxon>
    </lineage>
</organism>
<dbReference type="Gramene" id="PAN36472">
    <property type="protein sequence ID" value="PAN36472"/>
    <property type="gene ID" value="PAHAL_6G286200"/>
</dbReference>
<protein>
    <recommendedName>
        <fullName evidence="3">Secreted protein</fullName>
    </recommendedName>
</protein>
<evidence type="ECO:0008006" key="3">
    <source>
        <dbReference type="Google" id="ProtNLM"/>
    </source>
</evidence>
<gene>
    <name evidence="2" type="ORF">PAHAL_6G286200</name>
</gene>